<accession>A0AAP2E315</accession>
<dbReference type="Proteomes" id="UP001319080">
    <property type="component" value="Unassembled WGS sequence"/>
</dbReference>
<keyword evidence="1" id="KW-0732">Signal</keyword>
<proteinExistence type="predicted"/>
<keyword evidence="3" id="KW-1185">Reference proteome</keyword>
<organism evidence="2 3">
    <name type="scientific">Dawidia cretensis</name>
    <dbReference type="NCBI Taxonomy" id="2782350"/>
    <lineage>
        <taxon>Bacteria</taxon>
        <taxon>Pseudomonadati</taxon>
        <taxon>Bacteroidota</taxon>
        <taxon>Cytophagia</taxon>
        <taxon>Cytophagales</taxon>
        <taxon>Chryseotaleaceae</taxon>
        <taxon>Dawidia</taxon>
    </lineage>
</organism>
<evidence type="ECO:0000313" key="2">
    <source>
        <dbReference type="EMBL" id="MBT1712133.1"/>
    </source>
</evidence>
<feature type="chain" id="PRO_5042859247" evidence="1">
    <location>
        <begin position="20"/>
        <end position="271"/>
    </location>
</feature>
<gene>
    <name evidence="2" type="ORF">KK062_28080</name>
</gene>
<dbReference type="RefSeq" id="WP_254087701.1">
    <property type="nucleotide sequence ID" value="NZ_JAHESE010000051.1"/>
</dbReference>
<feature type="signal peptide" evidence="1">
    <location>
        <begin position="1"/>
        <end position="19"/>
    </location>
</feature>
<dbReference type="EMBL" id="JAHESE010000051">
    <property type="protein sequence ID" value="MBT1712133.1"/>
    <property type="molecule type" value="Genomic_DNA"/>
</dbReference>
<sequence>MKKLTLCSLCLAVVLAACSSDDDANAPQSAKEFPQDTEWVGVLDRNGYQYPPPAYLRFKENDKLVVYAPHFFVEDENVIRPDSVNGSVTSVTEVDDATIEVKADIEHYGEVTMTIKDKRTLTAISNNANKPMPFTLELYDTPLASLSGTIWSGPVMTGSGPTVGMVAYPDLSTIVFDEFDTYYGRGGRLFEMTPQTPGNLAKSAYQKKRAMVILRGFDETNALLLDYFGVLLPGNDRMMVYSGVSGARLPYYTQTIPWNGPIGQTPIIEKQ</sequence>
<protein>
    <submittedName>
        <fullName evidence="2">Uncharacterized protein</fullName>
    </submittedName>
</protein>
<name>A0AAP2E315_9BACT</name>
<comment type="caution">
    <text evidence="2">The sequence shown here is derived from an EMBL/GenBank/DDBJ whole genome shotgun (WGS) entry which is preliminary data.</text>
</comment>
<dbReference type="PROSITE" id="PS51257">
    <property type="entry name" value="PROKAR_LIPOPROTEIN"/>
    <property type="match status" value="1"/>
</dbReference>
<dbReference type="AlphaFoldDB" id="A0AAP2E315"/>
<reference evidence="2 3" key="1">
    <citation type="submission" date="2021-05" db="EMBL/GenBank/DDBJ databases">
        <title>A Polyphasic approach of four new species of the genus Ohtaekwangia: Ohtaekwangia histidinii sp. nov., Ohtaekwangia cretensis sp. nov., Ohtaekwangia indiensis sp. nov., Ohtaekwangia reichenbachii sp. nov. from diverse environment.</title>
        <authorList>
            <person name="Octaviana S."/>
        </authorList>
    </citation>
    <scope>NUCLEOTIDE SEQUENCE [LARGE SCALE GENOMIC DNA]</scope>
    <source>
        <strain evidence="2 3">PWU5</strain>
    </source>
</reference>
<evidence type="ECO:0000256" key="1">
    <source>
        <dbReference type="SAM" id="SignalP"/>
    </source>
</evidence>
<evidence type="ECO:0000313" key="3">
    <source>
        <dbReference type="Proteomes" id="UP001319080"/>
    </source>
</evidence>